<accession>A0A8S5UBF0</accession>
<proteinExistence type="predicted"/>
<evidence type="ECO:0000313" key="1">
    <source>
        <dbReference type="EMBL" id="DAF91823.1"/>
    </source>
</evidence>
<organism evidence="1">
    <name type="scientific">Podoviridae sp. ctZkC8</name>
    <dbReference type="NCBI Taxonomy" id="2825259"/>
    <lineage>
        <taxon>Viruses</taxon>
        <taxon>Duplodnaviria</taxon>
        <taxon>Heunggongvirae</taxon>
        <taxon>Uroviricota</taxon>
        <taxon>Caudoviricetes</taxon>
    </lineage>
</organism>
<sequence length="44" mass="4849">MKLPIEGCYSSDVNGSNTIPMISGSYDQYTVDSSGNYSKLNRKQ</sequence>
<name>A0A8S5UBF0_9CAUD</name>
<protein>
    <submittedName>
        <fullName evidence="1">Uncharacterized protein</fullName>
    </submittedName>
</protein>
<dbReference type="EMBL" id="BK016062">
    <property type="protein sequence ID" value="DAF91823.1"/>
    <property type="molecule type" value="Genomic_DNA"/>
</dbReference>
<reference evidence="1" key="1">
    <citation type="journal article" date="2021" name="Proc. Natl. Acad. Sci. U.S.A.">
        <title>A Catalog of Tens of Thousands of Viruses from Human Metagenomes Reveals Hidden Associations with Chronic Diseases.</title>
        <authorList>
            <person name="Tisza M.J."/>
            <person name="Buck C.B."/>
        </authorList>
    </citation>
    <scope>NUCLEOTIDE SEQUENCE</scope>
    <source>
        <strain evidence="1">CtZkC8</strain>
    </source>
</reference>